<dbReference type="Proteomes" id="UP000614741">
    <property type="component" value="Unassembled WGS sequence"/>
</dbReference>
<sequence>MRVADATVLTATVPDDDLLHRLADLAAAHPTDLRLVRWDMSGPLDPATAAAVDLVVVPHYFVRPGGFDVLHDLPRLRYVQLPSAGYEHARPHLPPGLVLCNGRSVHDAGTAELAVGLTLAVQRDLPRAVRAMGEGRWDNPFGPSLADRRVLVVGQGSVGRAIVARFRPFEVDVVRVASTARDDEDGHVHGVDELLDLLPDADVVVLAIPLTRASHHLLDARALGRMKDGALLVNVARGKVVDTPALLAELERGRLRAALDVTDPEPLPADHPLWRAPNVLVTAHQGGNTDATAPRVAALVRRQLTALLAGEPPVNEVART</sequence>
<dbReference type="RefSeq" id="WP_378210475.1">
    <property type="nucleotide sequence ID" value="NZ_JBHUNL010000001.1"/>
</dbReference>
<feature type="domain" description="D-isomer specific 2-hydroxyacid dehydrogenase NAD-binding" evidence="3">
    <location>
        <begin position="116"/>
        <end position="286"/>
    </location>
</feature>
<dbReference type="SUPFAM" id="SSF51735">
    <property type="entry name" value="NAD(P)-binding Rossmann-fold domains"/>
    <property type="match status" value="1"/>
</dbReference>
<dbReference type="PANTHER" id="PTHR10996:SF178">
    <property type="entry name" value="2-HYDROXYACID DEHYDROGENASE YGL185C-RELATED"/>
    <property type="match status" value="1"/>
</dbReference>
<dbReference type="PROSITE" id="PS00671">
    <property type="entry name" value="D_2_HYDROXYACID_DH_3"/>
    <property type="match status" value="1"/>
</dbReference>
<comment type="caution">
    <text evidence="4">The sequence shown here is derived from an EMBL/GenBank/DDBJ whole genome shotgun (WGS) entry which is preliminary data.</text>
</comment>
<dbReference type="Pfam" id="PF02826">
    <property type="entry name" value="2-Hacid_dh_C"/>
    <property type="match status" value="1"/>
</dbReference>
<dbReference type="CDD" id="cd12166">
    <property type="entry name" value="2-Hacid_dh_7"/>
    <property type="match status" value="1"/>
</dbReference>
<evidence type="ECO:0000313" key="4">
    <source>
        <dbReference type="EMBL" id="GIG40068.1"/>
    </source>
</evidence>
<proteinExistence type="predicted"/>
<dbReference type="EMBL" id="BONP01000009">
    <property type="protein sequence ID" value="GIG40068.1"/>
    <property type="molecule type" value="Genomic_DNA"/>
</dbReference>
<evidence type="ECO:0000256" key="1">
    <source>
        <dbReference type="ARBA" id="ARBA00023002"/>
    </source>
</evidence>
<evidence type="ECO:0000313" key="5">
    <source>
        <dbReference type="Proteomes" id="UP000614741"/>
    </source>
</evidence>
<protein>
    <submittedName>
        <fullName evidence="4">Dehydrogenase</fullName>
    </submittedName>
</protein>
<gene>
    <name evidence="4" type="ORF">Cph01nite_18300</name>
</gene>
<evidence type="ECO:0000259" key="3">
    <source>
        <dbReference type="Pfam" id="PF02826"/>
    </source>
</evidence>
<dbReference type="SUPFAM" id="SSF52283">
    <property type="entry name" value="Formate/glycerate dehydrogenase catalytic domain-like"/>
    <property type="match status" value="1"/>
</dbReference>
<evidence type="ECO:0000256" key="2">
    <source>
        <dbReference type="ARBA" id="ARBA00023027"/>
    </source>
</evidence>
<name>A0ABQ4DL33_9CELL</name>
<dbReference type="InterPro" id="IPR050223">
    <property type="entry name" value="D-isomer_2-hydroxyacid_DH"/>
</dbReference>
<dbReference type="InterPro" id="IPR006140">
    <property type="entry name" value="D-isomer_DH_NAD-bd"/>
</dbReference>
<keyword evidence="1" id="KW-0560">Oxidoreductase</keyword>
<keyword evidence="5" id="KW-1185">Reference proteome</keyword>
<dbReference type="PANTHER" id="PTHR10996">
    <property type="entry name" value="2-HYDROXYACID DEHYDROGENASE-RELATED"/>
    <property type="match status" value="1"/>
</dbReference>
<keyword evidence="2" id="KW-0520">NAD</keyword>
<reference evidence="4 5" key="1">
    <citation type="submission" date="2021-01" db="EMBL/GenBank/DDBJ databases">
        <title>Whole genome shotgun sequence of Cellulomonas phragmiteti NBRC 110785.</title>
        <authorList>
            <person name="Komaki H."/>
            <person name="Tamura T."/>
        </authorList>
    </citation>
    <scope>NUCLEOTIDE SEQUENCE [LARGE SCALE GENOMIC DNA]</scope>
    <source>
        <strain evidence="4 5">NBRC 110785</strain>
    </source>
</reference>
<dbReference type="Gene3D" id="3.40.50.720">
    <property type="entry name" value="NAD(P)-binding Rossmann-like Domain"/>
    <property type="match status" value="2"/>
</dbReference>
<accession>A0ABQ4DL33</accession>
<dbReference type="InterPro" id="IPR036291">
    <property type="entry name" value="NAD(P)-bd_dom_sf"/>
</dbReference>
<organism evidence="4 5">
    <name type="scientific">Cellulomonas phragmiteti</name>
    <dbReference type="NCBI Taxonomy" id="478780"/>
    <lineage>
        <taxon>Bacteria</taxon>
        <taxon>Bacillati</taxon>
        <taxon>Actinomycetota</taxon>
        <taxon>Actinomycetes</taxon>
        <taxon>Micrococcales</taxon>
        <taxon>Cellulomonadaceae</taxon>
        <taxon>Cellulomonas</taxon>
    </lineage>
</organism>
<dbReference type="InterPro" id="IPR029753">
    <property type="entry name" value="D-isomer_DH_CS"/>
</dbReference>